<keyword evidence="3" id="KW-1185">Reference proteome</keyword>
<gene>
    <name evidence="2" type="ORF">GGQ63_001129</name>
</gene>
<reference evidence="2 3" key="1">
    <citation type="submission" date="2020-08" db="EMBL/GenBank/DDBJ databases">
        <title>Genomic Encyclopedia of Type Strains, Phase IV (KMG-IV): sequencing the most valuable type-strain genomes for metagenomic binning, comparative biology and taxonomic classification.</title>
        <authorList>
            <person name="Goeker M."/>
        </authorList>
    </citation>
    <scope>NUCLEOTIDE SEQUENCE [LARGE SCALE GENOMIC DNA]</scope>
    <source>
        <strain evidence="2 3">DSM 16268</strain>
    </source>
</reference>
<sequence>MRRGCAAVLFAGLIAIPASSSGQTAPDGTAPACQPMPECLIIGLNPVLPSGPLGPGMNPQGLEPDRDRALQDFRPGADLYSLDPNVLRRFDPDTFRLPETRPLAPSR</sequence>
<proteinExistence type="predicted"/>
<keyword evidence="1" id="KW-0732">Signal</keyword>
<name>A0A7W9CUE0_9HYPH</name>
<organism evidence="2 3">
    <name type="scientific">Prosthecomicrobium pneumaticum</name>
    <dbReference type="NCBI Taxonomy" id="81895"/>
    <lineage>
        <taxon>Bacteria</taxon>
        <taxon>Pseudomonadati</taxon>
        <taxon>Pseudomonadota</taxon>
        <taxon>Alphaproteobacteria</taxon>
        <taxon>Hyphomicrobiales</taxon>
        <taxon>Kaistiaceae</taxon>
        <taxon>Prosthecomicrobium</taxon>
    </lineage>
</organism>
<protein>
    <submittedName>
        <fullName evidence="2">Uncharacterized protein</fullName>
    </submittedName>
</protein>
<feature type="signal peptide" evidence="1">
    <location>
        <begin position="1"/>
        <end position="20"/>
    </location>
</feature>
<dbReference type="RefSeq" id="WP_183853406.1">
    <property type="nucleotide sequence ID" value="NZ_JACHOO010000002.1"/>
</dbReference>
<dbReference type="Proteomes" id="UP000523821">
    <property type="component" value="Unassembled WGS sequence"/>
</dbReference>
<dbReference type="EMBL" id="JACHOO010000002">
    <property type="protein sequence ID" value="MBB5752077.1"/>
    <property type="molecule type" value="Genomic_DNA"/>
</dbReference>
<evidence type="ECO:0000313" key="2">
    <source>
        <dbReference type="EMBL" id="MBB5752077.1"/>
    </source>
</evidence>
<dbReference type="AlphaFoldDB" id="A0A7W9CUE0"/>
<evidence type="ECO:0000256" key="1">
    <source>
        <dbReference type="SAM" id="SignalP"/>
    </source>
</evidence>
<feature type="chain" id="PRO_5031396767" evidence="1">
    <location>
        <begin position="21"/>
        <end position="107"/>
    </location>
</feature>
<evidence type="ECO:0000313" key="3">
    <source>
        <dbReference type="Proteomes" id="UP000523821"/>
    </source>
</evidence>
<comment type="caution">
    <text evidence="2">The sequence shown here is derived from an EMBL/GenBank/DDBJ whole genome shotgun (WGS) entry which is preliminary data.</text>
</comment>
<accession>A0A7W9CUE0</accession>